<evidence type="ECO:0000256" key="13">
    <source>
        <dbReference type="ARBA" id="ARBA00023136"/>
    </source>
</evidence>
<dbReference type="SUPFAM" id="SSF47384">
    <property type="entry name" value="Homodimeric domain of signal transducing histidine kinase"/>
    <property type="match status" value="1"/>
</dbReference>
<dbReference type="InterPro" id="IPR003661">
    <property type="entry name" value="HisK_dim/P_dom"/>
</dbReference>
<dbReference type="OrthoDB" id="335833at2"/>
<name>A0A1H9V2N4_9BACI</name>
<dbReference type="GO" id="GO:0005886">
    <property type="term" value="C:plasma membrane"/>
    <property type="evidence" value="ECO:0007669"/>
    <property type="project" value="UniProtKB-SubCell"/>
</dbReference>
<gene>
    <name evidence="17" type="ORF">SAMN04487944_12111</name>
</gene>
<dbReference type="EC" id="2.7.13.3" evidence="3"/>
<reference evidence="17 18" key="1">
    <citation type="submission" date="2016-10" db="EMBL/GenBank/DDBJ databases">
        <authorList>
            <person name="de Groot N.N."/>
        </authorList>
    </citation>
    <scope>NUCLEOTIDE SEQUENCE [LARGE SCALE GENOMIC DNA]</scope>
    <source>
        <strain evidence="17 18">CGMCC 1.7727</strain>
    </source>
</reference>
<dbReference type="Gene3D" id="6.10.340.10">
    <property type="match status" value="1"/>
</dbReference>
<dbReference type="InterPro" id="IPR036097">
    <property type="entry name" value="HisK_dim/P_sf"/>
</dbReference>
<dbReference type="PANTHER" id="PTHR45528:SF1">
    <property type="entry name" value="SENSOR HISTIDINE KINASE CPXA"/>
    <property type="match status" value="1"/>
</dbReference>
<evidence type="ECO:0000256" key="8">
    <source>
        <dbReference type="ARBA" id="ARBA00022741"/>
    </source>
</evidence>
<dbReference type="AlphaFoldDB" id="A0A1H9V2N4"/>
<keyword evidence="11 14" id="KW-1133">Transmembrane helix</keyword>
<dbReference type="SUPFAM" id="SSF158472">
    <property type="entry name" value="HAMP domain-like"/>
    <property type="match status" value="1"/>
</dbReference>
<dbReference type="EMBL" id="FOGL01000021">
    <property type="protein sequence ID" value="SES15965.1"/>
    <property type="molecule type" value="Genomic_DNA"/>
</dbReference>
<evidence type="ECO:0000256" key="11">
    <source>
        <dbReference type="ARBA" id="ARBA00022989"/>
    </source>
</evidence>
<dbReference type="Pfam" id="PF00672">
    <property type="entry name" value="HAMP"/>
    <property type="match status" value="1"/>
</dbReference>
<comment type="catalytic activity">
    <reaction evidence="1">
        <text>ATP + protein L-histidine = ADP + protein N-phospho-L-histidine.</text>
        <dbReference type="EC" id="2.7.13.3"/>
    </reaction>
</comment>
<evidence type="ECO:0000256" key="5">
    <source>
        <dbReference type="ARBA" id="ARBA00022553"/>
    </source>
</evidence>
<dbReference type="Pfam" id="PF02518">
    <property type="entry name" value="HATPase_c"/>
    <property type="match status" value="1"/>
</dbReference>
<dbReference type="PROSITE" id="PS50109">
    <property type="entry name" value="HIS_KIN"/>
    <property type="match status" value="1"/>
</dbReference>
<dbReference type="InterPro" id="IPR050398">
    <property type="entry name" value="HssS/ArlS-like"/>
</dbReference>
<keyword evidence="18" id="KW-1185">Reference proteome</keyword>
<dbReference type="SMART" id="SM00388">
    <property type="entry name" value="HisKA"/>
    <property type="match status" value="1"/>
</dbReference>
<dbReference type="Pfam" id="PF00512">
    <property type="entry name" value="HisKA"/>
    <property type="match status" value="1"/>
</dbReference>
<feature type="domain" description="HAMP" evidence="16">
    <location>
        <begin position="183"/>
        <end position="235"/>
    </location>
</feature>
<keyword evidence="12" id="KW-0902">Two-component regulatory system</keyword>
<dbReference type="InterPro" id="IPR004358">
    <property type="entry name" value="Sig_transdc_His_kin-like_C"/>
</dbReference>
<keyword evidence="9 17" id="KW-0418">Kinase</keyword>
<protein>
    <recommendedName>
        <fullName evidence="3">histidine kinase</fullName>
        <ecNumber evidence="3">2.7.13.3</ecNumber>
    </recommendedName>
</protein>
<dbReference type="InterPro" id="IPR036890">
    <property type="entry name" value="HATPase_C_sf"/>
</dbReference>
<dbReference type="CDD" id="cd06225">
    <property type="entry name" value="HAMP"/>
    <property type="match status" value="1"/>
</dbReference>
<dbReference type="SUPFAM" id="SSF55874">
    <property type="entry name" value="ATPase domain of HSP90 chaperone/DNA topoisomerase II/histidine kinase"/>
    <property type="match status" value="1"/>
</dbReference>
<dbReference type="SMART" id="SM00387">
    <property type="entry name" value="HATPase_c"/>
    <property type="match status" value="1"/>
</dbReference>
<dbReference type="SMART" id="SM00304">
    <property type="entry name" value="HAMP"/>
    <property type="match status" value="1"/>
</dbReference>
<proteinExistence type="predicted"/>
<keyword evidence="5" id="KW-0597">Phosphoprotein</keyword>
<keyword evidence="7 14" id="KW-0812">Transmembrane</keyword>
<evidence type="ECO:0000259" key="15">
    <source>
        <dbReference type="PROSITE" id="PS50109"/>
    </source>
</evidence>
<keyword evidence="13 14" id="KW-0472">Membrane</keyword>
<dbReference type="Gene3D" id="1.10.287.130">
    <property type="match status" value="1"/>
</dbReference>
<evidence type="ECO:0000256" key="12">
    <source>
        <dbReference type="ARBA" id="ARBA00023012"/>
    </source>
</evidence>
<evidence type="ECO:0000256" key="14">
    <source>
        <dbReference type="SAM" id="Phobius"/>
    </source>
</evidence>
<dbReference type="RefSeq" id="WP_089743314.1">
    <property type="nucleotide sequence ID" value="NZ_FOGL01000021.1"/>
</dbReference>
<accession>A0A1H9V2N4</accession>
<feature type="transmembrane region" description="Helical" evidence="14">
    <location>
        <begin position="161"/>
        <end position="181"/>
    </location>
</feature>
<organism evidence="17 18">
    <name type="scientific">Gracilibacillus ureilyticus</name>
    <dbReference type="NCBI Taxonomy" id="531814"/>
    <lineage>
        <taxon>Bacteria</taxon>
        <taxon>Bacillati</taxon>
        <taxon>Bacillota</taxon>
        <taxon>Bacilli</taxon>
        <taxon>Bacillales</taxon>
        <taxon>Bacillaceae</taxon>
        <taxon>Gracilibacillus</taxon>
    </lineage>
</organism>
<evidence type="ECO:0000313" key="17">
    <source>
        <dbReference type="EMBL" id="SES15965.1"/>
    </source>
</evidence>
<dbReference type="GO" id="GO:0000155">
    <property type="term" value="F:phosphorelay sensor kinase activity"/>
    <property type="evidence" value="ECO:0007669"/>
    <property type="project" value="InterPro"/>
</dbReference>
<evidence type="ECO:0000256" key="1">
    <source>
        <dbReference type="ARBA" id="ARBA00000085"/>
    </source>
</evidence>
<evidence type="ECO:0000256" key="6">
    <source>
        <dbReference type="ARBA" id="ARBA00022679"/>
    </source>
</evidence>
<evidence type="ECO:0000259" key="16">
    <source>
        <dbReference type="PROSITE" id="PS50885"/>
    </source>
</evidence>
<evidence type="ECO:0000313" key="18">
    <source>
        <dbReference type="Proteomes" id="UP000199687"/>
    </source>
</evidence>
<dbReference type="Proteomes" id="UP000199687">
    <property type="component" value="Unassembled WGS sequence"/>
</dbReference>
<dbReference type="STRING" id="531814.SAMN04487944_12111"/>
<evidence type="ECO:0000256" key="2">
    <source>
        <dbReference type="ARBA" id="ARBA00004651"/>
    </source>
</evidence>
<evidence type="ECO:0000256" key="4">
    <source>
        <dbReference type="ARBA" id="ARBA00022475"/>
    </source>
</evidence>
<dbReference type="PANTHER" id="PTHR45528">
    <property type="entry name" value="SENSOR HISTIDINE KINASE CPXA"/>
    <property type="match status" value="1"/>
</dbReference>
<evidence type="ECO:0000256" key="3">
    <source>
        <dbReference type="ARBA" id="ARBA00012438"/>
    </source>
</evidence>
<keyword evidence="6" id="KW-0808">Transferase</keyword>
<dbReference type="Gene3D" id="3.30.565.10">
    <property type="entry name" value="Histidine kinase-like ATPase, C-terminal domain"/>
    <property type="match status" value="1"/>
</dbReference>
<keyword evidence="4" id="KW-1003">Cell membrane</keyword>
<feature type="domain" description="Histidine kinase" evidence="15">
    <location>
        <begin position="250"/>
        <end position="486"/>
    </location>
</feature>
<evidence type="ECO:0000256" key="9">
    <source>
        <dbReference type="ARBA" id="ARBA00022777"/>
    </source>
</evidence>
<keyword evidence="10" id="KW-0067">ATP-binding</keyword>
<dbReference type="GO" id="GO:0005524">
    <property type="term" value="F:ATP binding"/>
    <property type="evidence" value="ECO:0007669"/>
    <property type="project" value="UniProtKB-KW"/>
</dbReference>
<comment type="subcellular location">
    <subcellularLocation>
        <location evidence="2">Cell membrane</location>
        <topology evidence="2">Multi-pass membrane protein</topology>
    </subcellularLocation>
</comment>
<evidence type="ECO:0000256" key="10">
    <source>
        <dbReference type="ARBA" id="ARBA00022840"/>
    </source>
</evidence>
<dbReference type="InterPro" id="IPR005467">
    <property type="entry name" value="His_kinase_dom"/>
</dbReference>
<dbReference type="InterPro" id="IPR003594">
    <property type="entry name" value="HATPase_dom"/>
</dbReference>
<dbReference type="PROSITE" id="PS50885">
    <property type="entry name" value="HAMP"/>
    <property type="match status" value="1"/>
</dbReference>
<feature type="transmembrane region" description="Helical" evidence="14">
    <location>
        <begin position="6"/>
        <end position="29"/>
    </location>
</feature>
<dbReference type="InterPro" id="IPR003660">
    <property type="entry name" value="HAMP_dom"/>
</dbReference>
<evidence type="ECO:0000256" key="7">
    <source>
        <dbReference type="ARBA" id="ARBA00022692"/>
    </source>
</evidence>
<sequence>MKIRTWLMISYLVVMLLPLVAAYGFFILVQEWDQSKRLADTLEIYEKIQSIEQALDNPKLYQVQPKSEIEAKLTEDVISPDTTIKLYRYDGVRVYDSSMDTVTIDQISRSQILQGLYQYDMEFGAFTVKKPVYQNDQIQGVYEISIDRSEWVHGVQLRRNLMIIGFLFLFILVYAVVIWMLHRKLHRPLKELMEGMSLFASGKKMIGFRHKKKDEIGQLMQHFTQMQEKIQAAQTAAKQEQEEKQLMMASFSHDIKTPLTSLQAYAEALQDEQGLSEKERKEYLQIIKNKSSHLKGMIEDLTIYAKLQSTQYHMELMTVDAEEFFDMLFEGYDELARQKQIHLEKWNLISGTCQMNDRQMVRYLDNLMSNALRYTPEGKAIGLAVFDKHQELPSWVFEEVREELDQFRADQAVLVVQNEGPAIQDTESVFTPFYQGEEARTSYQTKHTGLGLNIARRIAEKHHGEMKLWSFENKGTVIVMKFQIKEGRE</sequence>
<keyword evidence="8" id="KW-0547">Nucleotide-binding</keyword>
<dbReference type="CDD" id="cd00082">
    <property type="entry name" value="HisKA"/>
    <property type="match status" value="1"/>
</dbReference>
<dbReference type="PRINTS" id="PR00344">
    <property type="entry name" value="BCTRLSENSOR"/>
</dbReference>